<keyword evidence="1" id="KW-0812">Transmembrane</keyword>
<feature type="transmembrane region" description="Helical" evidence="1">
    <location>
        <begin position="30"/>
        <end position="49"/>
    </location>
</feature>
<keyword evidence="3" id="KW-1185">Reference proteome</keyword>
<organism evidence="2 3">
    <name type="scientific">Natronorubrum halalkaliphilum</name>
    <dbReference type="NCBI Taxonomy" id="2691917"/>
    <lineage>
        <taxon>Archaea</taxon>
        <taxon>Methanobacteriati</taxon>
        <taxon>Methanobacteriota</taxon>
        <taxon>Stenosarchaea group</taxon>
        <taxon>Halobacteria</taxon>
        <taxon>Halobacteriales</taxon>
        <taxon>Natrialbaceae</taxon>
        <taxon>Natronorubrum</taxon>
    </lineage>
</organism>
<evidence type="ECO:0000256" key="1">
    <source>
        <dbReference type="SAM" id="Phobius"/>
    </source>
</evidence>
<keyword evidence="1" id="KW-1133">Transmembrane helix</keyword>
<dbReference type="EMBL" id="WUYX01000053">
    <property type="protein sequence ID" value="MXV63475.1"/>
    <property type="molecule type" value="Genomic_DNA"/>
</dbReference>
<proteinExistence type="predicted"/>
<evidence type="ECO:0000313" key="2">
    <source>
        <dbReference type="EMBL" id="MXV63475.1"/>
    </source>
</evidence>
<protein>
    <submittedName>
        <fullName evidence="2">Uncharacterized protein</fullName>
    </submittedName>
</protein>
<comment type="caution">
    <text evidence="2">The sequence shown here is derived from an EMBL/GenBank/DDBJ whole genome shotgun (WGS) entry which is preliminary data.</text>
</comment>
<dbReference type="AlphaFoldDB" id="A0A6B0VQ93"/>
<accession>A0A6B0VQ93</accession>
<evidence type="ECO:0000313" key="3">
    <source>
        <dbReference type="Proteomes" id="UP000434101"/>
    </source>
</evidence>
<reference evidence="2 3" key="1">
    <citation type="submission" date="2020-01" db="EMBL/GenBank/DDBJ databases">
        <title>Natronorubrum sp. JWXQ-INN 674 isolated from Inner Mongolia Autonomous Region of China.</title>
        <authorList>
            <person name="Xue Q."/>
        </authorList>
    </citation>
    <scope>NUCLEOTIDE SEQUENCE [LARGE SCALE GENOMIC DNA]</scope>
    <source>
        <strain evidence="2 3">JWXQ-INN-674</strain>
    </source>
</reference>
<name>A0A6B0VQ93_9EURY</name>
<dbReference type="Proteomes" id="UP000434101">
    <property type="component" value="Unassembled WGS sequence"/>
</dbReference>
<gene>
    <name evidence="2" type="ORF">GS429_15710</name>
</gene>
<keyword evidence="1" id="KW-0472">Membrane</keyword>
<sequence length="68" mass="7386">MNRGVWILAALYVALGTALVYGVAIGSRTLLVTAGTVLVLLALPQRYLCARSEDRRSQSPDPISRNRT</sequence>